<sequence>MTTLESFKFEDMEIRGLETDQGPWFVAKDIATALGYANTRKAIADHCKYARSAQTYPIEGVTDRDSLDPQTVLIPEADLYRLIFRSKLPAAAAFEDWVTVEVLPAIRKTGRYEAEPAVPGRQEPGGQHAMMMIPVTEYAALSQQLIRRLNEDIAYKANQRRDDRLAKANSLVAMLFQETDLTDEQIARALVDYAGGYMPEWVAWKRRLWTEAPVS</sequence>
<dbReference type="AlphaFoldDB" id="A0A7W6RH18"/>
<reference evidence="2 3" key="1">
    <citation type="submission" date="2020-08" db="EMBL/GenBank/DDBJ databases">
        <title>Genome sequencing of Purple Non-Sulfur Bacteria from various extreme environments.</title>
        <authorList>
            <person name="Mayer M."/>
        </authorList>
    </citation>
    <scope>NUCLEOTIDE SEQUENCE [LARGE SCALE GENOMIC DNA]</scope>
    <source>
        <strain evidence="2 3">JA131</strain>
    </source>
</reference>
<dbReference type="EMBL" id="JACIGK010000060">
    <property type="protein sequence ID" value="MBB4268200.1"/>
    <property type="molecule type" value="Genomic_DNA"/>
</dbReference>
<gene>
    <name evidence="2" type="ORF">GGD89_003857</name>
</gene>
<comment type="caution">
    <text evidence="2">The sequence shown here is derived from an EMBL/GenBank/DDBJ whole genome shotgun (WGS) entry which is preliminary data.</text>
</comment>
<dbReference type="Pfam" id="PF02498">
    <property type="entry name" value="Bro-N"/>
    <property type="match status" value="1"/>
</dbReference>
<dbReference type="PANTHER" id="PTHR36180">
    <property type="entry name" value="DNA-BINDING PROTEIN-RELATED-RELATED"/>
    <property type="match status" value="1"/>
</dbReference>
<evidence type="ECO:0000259" key="1">
    <source>
        <dbReference type="PROSITE" id="PS51750"/>
    </source>
</evidence>
<dbReference type="RefSeq" id="WP_184048940.1">
    <property type="nucleotide sequence ID" value="NZ_JACIGK010000060.1"/>
</dbReference>
<accession>A0A7W6RH18</accession>
<name>A0A7W6RH18_9PROT</name>
<dbReference type="SMART" id="SM01040">
    <property type="entry name" value="Bro-N"/>
    <property type="match status" value="1"/>
</dbReference>
<evidence type="ECO:0000313" key="2">
    <source>
        <dbReference type="EMBL" id="MBB4268200.1"/>
    </source>
</evidence>
<dbReference type="Proteomes" id="UP000554286">
    <property type="component" value="Unassembled WGS sequence"/>
</dbReference>
<organism evidence="2 3">
    <name type="scientific">Roseospira visakhapatnamensis</name>
    <dbReference type="NCBI Taxonomy" id="390880"/>
    <lineage>
        <taxon>Bacteria</taxon>
        <taxon>Pseudomonadati</taxon>
        <taxon>Pseudomonadota</taxon>
        <taxon>Alphaproteobacteria</taxon>
        <taxon>Rhodospirillales</taxon>
        <taxon>Rhodospirillaceae</taxon>
        <taxon>Roseospira</taxon>
    </lineage>
</organism>
<dbReference type="PROSITE" id="PS51750">
    <property type="entry name" value="BRO_N"/>
    <property type="match status" value="1"/>
</dbReference>
<protein>
    <submittedName>
        <fullName evidence="2">Prophage antirepressor-like protein</fullName>
    </submittedName>
</protein>
<keyword evidence="3" id="KW-1185">Reference proteome</keyword>
<evidence type="ECO:0000313" key="3">
    <source>
        <dbReference type="Proteomes" id="UP000554286"/>
    </source>
</evidence>
<feature type="domain" description="Bro-N" evidence="1">
    <location>
        <begin position="1"/>
        <end position="110"/>
    </location>
</feature>
<dbReference type="PANTHER" id="PTHR36180:SF2">
    <property type="entry name" value="BRO FAMILY PROTEIN"/>
    <property type="match status" value="1"/>
</dbReference>
<dbReference type="InterPro" id="IPR003497">
    <property type="entry name" value="BRO_N_domain"/>
</dbReference>
<proteinExistence type="predicted"/>